<dbReference type="KEGG" id="pcam:HNE05_03900"/>
<dbReference type="SUPFAM" id="SSF53850">
    <property type="entry name" value="Periplasmic binding protein-like II"/>
    <property type="match status" value="1"/>
</dbReference>
<reference evidence="2" key="1">
    <citation type="submission" date="2020-07" db="EMBL/GenBank/DDBJ databases">
        <title>Nitrate ammonifying Pseudomonas campi sp. nov. isolated from German agricultural grassland.</title>
        <authorList>
            <person name="Timsy T."/>
            <person name="Ulrich A."/>
            <person name="Spanner T."/>
            <person name="Foesel B."/>
            <person name="Kolb S."/>
            <person name="Horn M.A."/>
            <person name="Behrendt U."/>
        </authorList>
    </citation>
    <scope>NUCLEOTIDE SEQUENCE</scope>
    <source>
        <strain evidence="2">S1-A32-2</strain>
    </source>
</reference>
<comment type="similarity">
    <text evidence="1">Belongs to the bacterial solute-binding protein 3 family.</text>
</comment>
<keyword evidence="3" id="KW-1185">Reference proteome</keyword>
<accession>A0A6M8FR11</accession>
<organism evidence="2 3">
    <name type="scientific">Aquipseudomonas campi</name>
    <dbReference type="NCBI Taxonomy" id="2731681"/>
    <lineage>
        <taxon>Bacteria</taxon>
        <taxon>Pseudomonadati</taxon>
        <taxon>Pseudomonadota</taxon>
        <taxon>Gammaproteobacteria</taxon>
        <taxon>Pseudomonadales</taxon>
        <taxon>Pseudomonadaceae</taxon>
        <taxon>Aquipseudomonas</taxon>
    </lineage>
</organism>
<dbReference type="PANTHER" id="PTHR35936:SF6">
    <property type="entry name" value="AMINO ACID ABC TRANSPORTER SUBSTRATE-BINDING PAAT FAMILY PROTEIN"/>
    <property type="match status" value="1"/>
</dbReference>
<protein>
    <submittedName>
        <fullName evidence="2">Transporter substrate-binding domain-containing protein</fullName>
    </submittedName>
</protein>
<sequence>MHCASHLAVPRQPGIAMRLLPLALLLLSATLGAEERPLRFSVIESWAMPMMQIDNGKATGGILYDLQMRLAQKVGRRAELLVMPRLRVQQMLVRGEIDVRCYVNPAWLQEPHHQYIWSVPFMVQRDLLVSRPSDKLAPLPGETIGTVLGFIYPQLQSQFNTGQLVREDSRTQELALTKLVAERYRFTVSNELSLNWFNRQQPANRKLPAVREVASDLVACIVRDAPDVPTMPLLRALVQMSNDGEFTAILAKYR</sequence>
<gene>
    <name evidence="2" type="ORF">HNE05_03900</name>
</gene>
<evidence type="ECO:0000313" key="3">
    <source>
        <dbReference type="Proteomes" id="UP000501379"/>
    </source>
</evidence>
<dbReference type="EMBL" id="CP053697">
    <property type="protein sequence ID" value="QKE62536.1"/>
    <property type="molecule type" value="Genomic_DNA"/>
</dbReference>
<dbReference type="Proteomes" id="UP000501379">
    <property type="component" value="Chromosome"/>
</dbReference>
<evidence type="ECO:0000256" key="1">
    <source>
        <dbReference type="ARBA" id="ARBA00010333"/>
    </source>
</evidence>
<name>A0A6M8FR11_9GAMM</name>
<evidence type="ECO:0000313" key="2">
    <source>
        <dbReference type="EMBL" id="QKE62536.1"/>
    </source>
</evidence>
<dbReference type="AlphaFoldDB" id="A0A6M8FR11"/>
<dbReference type="PANTHER" id="PTHR35936">
    <property type="entry name" value="MEMBRANE-BOUND LYTIC MUREIN TRANSGLYCOSYLASE F"/>
    <property type="match status" value="1"/>
</dbReference>
<proteinExistence type="inferred from homology"/>
<dbReference type="Gene3D" id="3.40.190.10">
    <property type="entry name" value="Periplasmic binding protein-like II"/>
    <property type="match status" value="2"/>
</dbReference>